<keyword evidence="1" id="KW-0472">Membrane</keyword>
<dbReference type="EMBL" id="JBHTKB010000001">
    <property type="protein sequence ID" value="MFD0913473.1"/>
    <property type="molecule type" value="Genomic_DNA"/>
</dbReference>
<feature type="transmembrane region" description="Helical" evidence="1">
    <location>
        <begin position="75"/>
        <end position="93"/>
    </location>
</feature>
<evidence type="ECO:0000313" key="3">
    <source>
        <dbReference type="Proteomes" id="UP001597128"/>
    </source>
</evidence>
<keyword evidence="3" id="KW-1185">Reference proteome</keyword>
<sequence>MKMFLFVIVTPIIGALLSLNIPFVYTNIECQIFITGYILLYLLYMYVMVQEKKYRGKRYKPYRTYEDLKTIKDRILFLVSNFIMPLGAGWFLTLSTPILSECLATDFEVREYRVSELIQTSRKMGNKIRVIVTDIRGDQASFIVSPDLASDVGLHKSQKLVVTGRYLPMGLVIDNINGVKR</sequence>
<keyword evidence="1" id="KW-0812">Transmembrane</keyword>
<reference evidence="3" key="1">
    <citation type="journal article" date="2019" name="Int. J. Syst. Evol. Microbiol.">
        <title>The Global Catalogue of Microorganisms (GCM) 10K type strain sequencing project: providing services to taxonomists for standard genome sequencing and annotation.</title>
        <authorList>
            <consortium name="The Broad Institute Genomics Platform"/>
            <consortium name="The Broad Institute Genome Sequencing Center for Infectious Disease"/>
            <person name="Wu L."/>
            <person name="Ma J."/>
        </authorList>
    </citation>
    <scope>NUCLEOTIDE SEQUENCE [LARGE SCALE GENOMIC DNA]</scope>
    <source>
        <strain evidence="3">CCUG 58412</strain>
    </source>
</reference>
<feature type="transmembrane region" description="Helical" evidence="1">
    <location>
        <begin position="31"/>
        <end position="49"/>
    </location>
</feature>
<dbReference type="RefSeq" id="WP_379056844.1">
    <property type="nucleotide sequence ID" value="NZ_JBHTKB010000001.1"/>
</dbReference>
<name>A0ABW3F7P7_9PROT</name>
<organism evidence="2 3">
    <name type="scientific">Methylophilus luteus</name>
    <dbReference type="NCBI Taxonomy" id="640108"/>
    <lineage>
        <taxon>Bacteria</taxon>
        <taxon>Pseudomonadati</taxon>
        <taxon>Pseudomonadota</taxon>
        <taxon>Betaproteobacteria</taxon>
        <taxon>Nitrosomonadales</taxon>
        <taxon>Methylophilaceae</taxon>
        <taxon>Methylophilus</taxon>
    </lineage>
</organism>
<dbReference type="Proteomes" id="UP001597128">
    <property type="component" value="Unassembled WGS sequence"/>
</dbReference>
<feature type="transmembrane region" description="Helical" evidence="1">
    <location>
        <begin position="5"/>
        <end position="25"/>
    </location>
</feature>
<keyword evidence="1" id="KW-1133">Transmembrane helix</keyword>
<gene>
    <name evidence="2" type="ORF">ACFQ1Z_07935</name>
</gene>
<protein>
    <submittedName>
        <fullName evidence="2">Uncharacterized protein</fullName>
    </submittedName>
</protein>
<proteinExistence type="predicted"/>
<evidence type="ECO:0000313" key="2">
    <source>
        <dbReference type="EMBL" id="MFD0913473.1"/>
    </source>
</evidence>
<accession>A0ABW3F7P7</accession>
<comment type="caution">
    <text evidence="2">The sequence shown here is derived from an EMBL/GenBank/DDBJ whole genome shotgun (WGS) entry which is preliminary data.</text>
</comment>
<evidence type="ECO:0000256" key="1">
    <source>
        <dbReference type="SAM" id="Phobius"/>
    </source>
</evidence>